<feature type="transmembrane region" description="Helical" evidence="1">
    <location>
        <begin position="35"/>
        <end position="60"/>
    </location>
</feature>
<name>A0A512PR69_9LACO</name>
<organism evidence="2 3">
    <name type="scientific">Lentilactobacillus rapi</name>
    <dbReference type="NCBI Taxonomy" id="481723"/>
    <lineage>
        <taxon>Bacteria</taxon>
        <taxon>Bacillati</taxon>
        <taxon>Bacillota</taxon>
        <taxon>Bacilli</taxon>
        <taxon>Lactobacillales</taxon>
        <taxon>Lactobacillaceae</taxon>
        <taxon>Lentilactobacillus</taxon>
    </lineage>
</organism>
<keyword evidence="1" id="KW-0472">Membrane</keyword>
<dbReference type="Proteomes" id="UP000321569">
    <property type="component" value="Unassembled WGS sequence"/>
</dbReference>
<dbReference type="EMBL" id="BKAM01000128">
    <property type="protein sequence ID" value="GEP73705.1"/>
    <property type="molecule type" value="Genomic_DNA"/>
</dbReference>
<reference evidence="2 3" key="1">
    <citation type="submission" date="2019-07" db="EMBL/GenBank/DDBJ databases">
        <title>Whole genome shotgun sequence of Lactobacillus rapi NBRC 109618.</title>
        <authorList>
            <person name="Hosoyama A."/>
            <person name="Uohara A."/>
            <person name="Ohji S."/>
            <person name="Ichikawa N."/>
        </authorList>
    </citation>
    <scope>NUCLEOTIDE SEQUENCE [LARGE SCALE GENOMIC DNA]</scope>
    <source>
        <strain evidence="2 3">NBRC 109618</strain>
    </source>
</reference>
<evidence type="ECO:0000313" key="2">
    <source>
        <dbReference type="EMBL" id="GEP73705.1"/>
    </source>
</evidence>
<keyword evidence="1" id="KW-0812">Transmembrane</keyword>
<protein>
    <submittedName>
        <fullName evidence="2">Uncharacterized protein</fullName>
    </submittedName>
</protein>
<dbReference type="AlphaFoldDB" id="A0A512PR69"/>
<gene>
    <name evidence="2" type="ORF">LRA02_25730</name>
</gene>
<keyword evidence="1" id="KW-1133">Transmembrane helix</keyword>
<comment type="caution">
    <text evidence="2">The sequence shown here is derived from an EMBL/GenBank/DDBJ whole genome shotgun (WGS) entry which is preliminary data.</text>
</comment>
<evidence type="ECO:0000313" key="3">
    <source>
        <dbReference type="Proteomes" id="UP000321569"/>
    </source>
</evidence>
<sequence length="62" mass="7121">MVKNNQKSKTRRSLMFPLLLPKSSGYGARLNDDNPIGHFLNIFFFIFVIVAIVLCLYFALNL</sequence>
<accession>A0A512PR69</accession>
<proteinExistence type="predicted"/>
<evidence type="ECO:0000256" key="1">
    <source>
        <dbReference type="SAM" id="Phobius"/>
    </source>
</evidence>
<dbReference type="RefSeq" id="WP_054747509.1">
    <property type="nucleotide sequence ID" value="NZ_BKAM01000128.1"/>
</dbReference>